<dbReference type="EMBL" id="JAAONZ010000002">
    <property type="protein sequence ID" value="NHO64429.1"/>
    <property type="molecule type" value="Genomic_DNA"/>
</dbReference>
<dbReference type="InterPro" id="IPR037401">
    <property type="entry name" value="SnoaL-like"/>
</dbReference>
<evidence type="ECO:0000313" key="6">
    <source>
        <dbReference type="Proteomes" id="UP000787472"/>
    </source>
</evidence>
<feature type="domain" description="HTH araC/xylS-type" evidence="4">
    <location>
        <begin position="147"/>
        <end position="247"/>
    </location>
</feature>
<dbReference type="PANTHER" id="PTHR43280:SF27">
    <property type="entry name" value="TRANSCRIPTIONAL REGULATOR MTLR"/>
    <property type="match status" value="1"/>
</dbReference>
<dbReference type="AlphaFoldDB" id="A0A9E5JSC3"/>
<keyword evidence="1" id="KW-0805">Transcription regulation</keyword>
<organism evidence="5 6">
    <name type="scientific">Pseudomaricurvus hydrocarbonicus</name>
    <dbReference type="NCBI Taxonomy" id="1470433"/>
    <lineage>
        <taxon>Bacteria</taxon>
        <taxon>Pseudomonadati</taxon>
        <taxon>Pseudomonadota</taxon>
        <taxon>Gammaproteobacteria</taxon>
        <taxon>Cellvibrionales</taxon>
        <taxon>Cellvibrionaceae</taxon>
        <taxon>Pseudomaricurvus</taxon>
    </lineage>
</organism>
<dbReference type="InterPro" id="IPR018060">
    <property type="entry name" value="HTH_AraC"/>
</dbReference>
<proteinExistence type="predicted"/>
<evidence type="ECO:0000313" key="5">
    <source>
        <dbReference type="EMBL" id="NHO64429.1"/>
    </source>
</evidence>
<dbReference type="SMART" id="SM00342">
    <property type="entry name" value="HTH_ARAC"/>
    <property type="match status" value="1"/>
</dbReference>
<dbReference type="PRINTS" id="PR00032">
    <property type="entry name" value="HTHARAC"/>
</dbReference>
<evidence type="ECO:0000256" key="1">
    <source>
        <dbReference type="ARBA" id="ARBA00023015"/>
    </source>
</evidence>
<dbReference type="InterPro" id="IPR009057">
    <property type="entry name" value="Homeodomain-like_sf"/>
</dbReference>
<reference evidence="5" key="1">
    <citation type="submission" date="2020-03" db="EMBL/GenBank/DDBJ databases">
        <authorList>
            <person name="Guo F."/>
        </authorList>
    </citation>
    <scope>NUCLEOTIDE SEQUENCE</scope>
    <source>
        <strain evidence="5">JCM 30134</strain>
    </source>
</reference>
<dbReference type="RefSeq" id="WP_167181482.1">
    <property type="nucleotide sequence ID" value="NZ_JAAONZ010000002.1"/>
</dbReference>
<dbReference type="Gene3D" id="1.10.10.60">
    <property type="entry name" value="Homeodomain-like"/>
    <property type="match status" value="2"/>
</dbReference>
<dbReference type="PROSITE" id="PS01124">
    <property type="entry name" value="HTH_ARAC_FAMILY_2"/>
    <property type="match status" value="1"/>
</dbReference>
<name>A0A9E5JSC3_9GAMM</name>
<dbReference type="InterPro" id="IPR020449">
    <property type="entry name" value="Tscrpt_reg_AraC-type_HTH"/>
</dbReference>
<dbReference type="GO" id="GO:0003700">
    <property type="term" value="F:DNA-binding transcription factor activity"/>
    <property type="evidence" value="ECO:0007669"/>
    <property type="project" value="InterPro"/>
</dbReference>
<dbReference type="Proteomes" id="UP000787472">
    <property type="component" value="Unassembled WGS sequence"/>
</dbReference>
<dbReference type="Pfam" id="PF12833">
    <property type="entry name" value="HTH_18"/>
    <property type="match status" value="1"/>
</dbReference>
<comment type="caution">
    <text evidence="5">The sequence shown here is derived from an EMBL/GenBank/DDBJ whole genome shotgun (WGS) entry which is preliminary data.</text>
</comment>
<sequence>MSTTAATRQIVQQYHECWKAHDIEGILALYSPDIEYYDYFANVRIPLEELRDYIELSLPRSKASAIRHNDRIRADGDTAFLQYTYTREQSDGRVLTYQNAEAITVRNHKIIRINEYASLIQEAAAEQTTGTLQRLGLNDERCQILADEMADYFQQQKPFLDPQLTLADVAENLGYTRNQISFVLNQHIGQSFYDYINSARVVHFLERELQGVNLTEAAYSTGFSSMSTFYKFFKRHTGQTPGKYFKAAKPHKPGAHKFRPVPPA</sequence>
<dbReference type="InterPro" id="IPR032710">
    <property type="entry name" value="NTF2-like_dom_sf"/>
</dbReference>
<keyword evidence="3" id="KW-0804">Transcription</keyword>
<dbReference type="Pfam" id="PF12680">
    <property type="entry name" value="SnoaL_2"/>
    <property type="match status" value="1"/>
</dbReference>
<evidence type="ECO:0000259" key="4">
    <source>
        <dbReference type="PROSITE" id="PS01124"/>
    </source>
</evidence>
<dbReference type="Gene3D" id="3.10.450.50">
    <property type="match status" value="1"/>
</dbReference>
<dbReference type="SUPFAM" id="SSF54427">
    <property type="entry name" value="NTF2-like"/>
    <property type="match status" value="1"/>
</dbReference>
<keyword evidence="2" id="KW-0238">DNA-binding</keyword>
<evidence type="ECO:0000256" key="2">
    <source>
        <dbReference type="ARBA" id="ARBA00023125"/>
    </source>
</evidence>
<dbReference type="GO" id="GO:0043565">
    <property type="term" value="F:sequence-specific DNA binding"/>
    <property type="evidence" value="ECO:0007669"/>
    <property type="project" value="InterPro"/>
</dbReference>
<protein>
    <submittedName>
        <fullName evidence="5">Helix-turn-helix domain-containing protein</fullName>
    </submittedName>
</protein>
<evidence type="ECO:0000256" key="3">
    <source>
        <dbReference type="ARBA" id="ARBA00023163"/>
    </source>
</evidence>
<gene>
    <name evidence="5" type="ORF">G8770_02555</name>
</gene>
<keyword evidence="6" id="KW-1185">Reference proteome</keyword>
<accession>A0A9E5JSC3</accession>
<dbReference type="PANTHER" id="PTHR43280">
    <property type="entry name" value="ARAC-FAMILY TRANSCRIPTIONAL REGULATOR"/>
    <property type="match status" value="1"/>
</dbReference>
<dbReference type="SUPFAM" id="SSF46689">
    <property type="entry name" value="Homeodomain-like"/>
    <property type="match status" value="1"/>
</dbReference>